<comment type="similarity">
    <text evidence="2 10">Belongs to the RNA methyltransferase RsmE family.</text>
</comment>
<keyword evidence="4 10" id="KW-0698">rRNA processing</keyword>
<dbReference type="STRING" id="1790137.AXE80_02760"/>
<dbReference type="SUPFAM" id="SSF88697">
    <property type="entry name" value="PUA domain-like"/>
    <property type="match status" value="1"/>
</dbReference>
<keyword evidence="6 10" id="KW-0808">Transferase</keyword>
<proteinExistence type="inferred from homology"/>
<keyword evidence="5 10" id="KW-0489">Methyltransferase</keyword>
<evidence type="ECO:0000256" key="5">
    <source>
        <dbReference type="ARBA" id="ARBA00022603"/>
    </source>
</evidence>
<name>A0A1B1Y3D7_9FLAO</name>
<evidence type="ECO:0000256" key="6">
    <source>
        <dbReference type="ARBA" id="ARBA00022679"/>
    </source>
</evidence>
<dbReference type="Proteomes" id="UP000092967">
    <property type="component" value="Chromosome"/>
</dbReference>
<protein>
    <recommendedName>
        <fullName evidence="10">Ribosomal RNA small subunit methyltransferase E</fullName>
        <ecNumber evidence="10">2.1.1.193</ecNumber>
    </recommendedName>
</protein>
<dbReference type="RefSeq" id="WP_068824374.1">
    <property type="nucleotide sequence ID" value="NZ_CP014224.1"/>
</dbReference>
<dbReference type="EMBL" id="CP014224">
    <property type="protein sequence ID" value="ANW95271.1"/>
    <property type="molecule type" value="Genomic_DNA"/>
</dbReference>
<feature type="domain" description="Ribosomal RNA small subunit methyltransferase E methyltransferase" evidence="11">
    <location>
        <begin position="73"/>
        <end position="231"/>
    </location>
</feature>
<keyword evidence="3 10" id="KW-0963">Cytoplasm</keyword>
<keyword evidence="14" id="KW-1185">Reference proteome</keyword>
<dbReference type="Pfam" id="PF04452">
    <property type="entry name" value="Methyltrans_RNA"/>
    <property type="match status" value="1"/>
</dbReference>
<dbReference type="SUPFAM" id="SSF75217">
    <property type="entry name" value="alpha/beta knot"/>
    <property type="match status" value="1"/>
</dbReference>
<dbReference type="CDD" id="cd18084">
    <property type="entry name" value="RsmE-like"/>
    <property type="match status" value="1"/>
</dbReference>
<evidence type="ECO:0000256" key="3">
    <source>
        <dbReference type="ARBA" id="ARBA00022490"/>
    </source>
</evidence>
<comment type="subcellular location">
    <subcellularLocation>
        <location evidence="1 10">Cytoplasm</location>
    </subcellularLocation>
</comment>
<dbReference type="KEGG" id="wfu:AXE80_02760"/>
<dbReference type="GO" id="GO:0070475">
    <property type="term" value="P:rRNA base methylation"/>
    <property type="evidence" value="ECO:0007669"/>
    <property type="project" value="TreeGrafter"/>
</dbReference>
<feature type="domain" description="Ribosomal RNA small subunit methyltransferase E PUA-like" evidence="12">
    <location>
        <begin position="18"/>
        <end position="64"/>
    </location>
</feature>
<dbReference type="PIRSF" id="PIRSF015601">
    <property type="entry name" value="MTase_slr0722"/>
    <property type="match status" value="1"/>
</dbReference>
<dbReference type="OrthoDB" id="9815641at2"/>
<dbReference type="Pfam" id="PF20260">
    <property type="entry name" value="PUA_4"/>
    <property type="match status" value="1"/>
</dbReference>
<organism evidence="13 14">
    <name type="scientific">Wenyingzhuangia fucanilytica</name>
    <dbReference type="NCBI Taxonomy" id="1790137"/>
    <lineage>
        <taxon>Bacteria</taxon>
        <taxon>Pseudomonadati</taxon>
        <taxon>Bacteroidota</taxon>
        <taxon>Flavobacteriia</taxon>
        <taxon>Flavobacteriales</taxon>
        <taxon>Flavobacteriaceae</taxon>
        <taxon>Wenyingzhuangia</taxon>
    </lineage>
</organism>
<evidence type="ECO:0000256" key="10">
    <source>
        <dbReference type="PIRNR" id="PIRNR015601"/>
    </source>
</evidence>
<evidence type="ECO:0000256" key="4">
    <source>
        <dbReference type="ARBA" id="ARBA00022552"/>
    </source>
</evidence>
<comment type="catalytic activity">
    <reaction evidence="9 10">
        <text>uridine(1498) in 16S rRNA + S-adenosyl-L-methionine = N(3)-methyluridine(1498) in 16S rRNA + S-adenosyl-L-homocysteine + H(+)</text>
        <dbReference type="Rhea" id="RHEA:42920"/>
        <dbReference type="Rhea" id="RHEA-COMP:10283"/>
        <dbReference type="Rhea" id="RHEA-COMP:10284"/>
        <dbReference type="ChEBI" id="CHEBI:15378"/>
        <dbReference type="ChEBI" id="CHEBI:57856"/>
        <dbReference type="ChEBI" id="CHEBI:59789"/>
        <dbReference type="ChEBI" id="CHEBI:65315"/>
        <dbReference type="ChEBI" id="CHEBI:74502"/>
        <dbReference type="EC" id="2.1.1.193"/>
    </reaction>
</comment>
<dbReference type="Gene3D" id="3.40.1280.10">
    <property type="match status" value="1"/>
</dbReference>
<dbReference type="NCBIfam" id="NF008702">
    <property type="entry name" value="PRK11713.6-1"/>
    <property type="match status" value="1"/>
</dbReference>
<evidence type="ECO:0000256" key="7">
    <source>
        <dbReference type="ARBA" id="ARBA00022691"/>
    </source>
</evidence>
<dbReference type="GO" id="GO:0005737">
    <property type="term" value="C:cytoplasm"/>
    <property type="evidence" value="ECO:0007669"/>
    <property type="project" value="UniProtKB-SubCell"/>
</dbReference>
<keyword evidence="7 10" id="KW-0949">S-adenosyl-L-methionine</keyword>
<dbReference type="InterPro" id="IPR015947">
    <property type="entry name" value="PUA-like_sf"/>
</dbReference>
<dbReference type="InterPro" id="IPR046887">
    <property type="entry name" value="RsmE_PUA-like"/>
</dbReference>
<dbReference type="PANTHER" id="PTHR30027:SF3">
    <property type="entry name" value="16S RRNA (URACIL(1498)-N(3))-METHYLTRANSFERASE"/>
    <property type="match status" value="1"/>
</dbReference>
<sequence>MILSISEHIKPTDTTFIFDKEESRHLIKVLRKSEGDTVFITDGNGHFYTTEISFANEKKCTVNVIKTEHKSKNRPFHLHIAIAPTKLNDRYEWFLEKAVEIGIDEITPIICKNSERKVIKVDRMKKIIQSAVKQSLQLYVPVFNEPILFDDFLKNQKASQKFIAHCEDENNKQFLQHIAKPENDILVLVGPEGDFTPKEIQKTLDLNFIPVTLGHNRLRTETAGVYITSLMTLL</sequence>
<dbReference type="InterPro" id="IPR046886">
    <property type="entry name" value="RsmE_MTase_dom"/>
</dbReference>
<dbReference type="InterPro" id="IPR006700">
    <property type="entry name" value="RsmE"/>
</dbReference>
<dbReference type="EC" id="2.1.1.193" evidence="10"/>
<reference evidence="13 14" key="1">
    <citation type="submission" date="2016-02" db="EMBL/GenBank/DDBJ databases">
        <authorList>
            <person name="Wen L."/>
            <person name="He K."/>
            <person name="Yang H."/>
        </authorList>
    </citation>
    <scope>NUCLEOTIDE SEQUENCE [LARGE SCALE GENOMIC DNA]</scope>
    <source>
        <strain evidence="13 14">CZ1127</strain>
    </source>
</reference>
<dbReference type="InterPro" id="IPR029028">
    <property type="entry name" value="Alpha/beta_knot_MTases"/>
</dbReference>
<dbReference type="PANTHER" id="PTHR30027">
    <property type="entry name" value="RIBOSOMAL RNA SMALL SUBUNIT METHYLTRANSFERASE E"/>
    <property type="match status" value="1"/>
</dbReference>
<dbReference type="GO" id="GO:0070042">
    <property type="term" value="F:rRNA (uridine-N3-)-methyltransferase activity"/>
    <property type="evidence" value="ECO:0007669"/>
    <property type="project" value="TreeGrafter"/>
</dbReference>
<evidence type="ECO:0000256" key="1">
    <source>
        <dbReference type="ARBA" id="ARBA00004496"/>
    </source>
</evidence>
<evidence type="ECO:0000313" key="14">
    <source>
        <dbReference type="Proteomes" id="UP000092967"/>
    </source>
</evidence>
<comment type="function">
    <text evidence="8 10">Specifically methylates the N3 position of the uracil ring of uridine 1498 (m3U1498) in 16S rRNA. Acts on the fully assembled 30S ribosomal subunit.</text>
</comment>
<gene>
    <name evidence="13" type="ORF">AXE80_02760</name>
</gene>
<evidence type="ECO:0000256" key="2">
    <source>
        <dbReference type="ARBA" id="ARBA00005528"/>
    </source>
</evidence>
<evidence type="ECO:0000259" key="12">
    <source>
        <dbReference type="Pfam" id="PF20260"/>
    </source>
</evidence>
<evidence type="ECO:0000256" key="9">
    <source>
        <dbReference type="ARBA" id="ARBA00047944"/>
    </source>
</evidence>
<evidence type="ECO:0000259" key="11">
    <source>
        <dbReference type="Pfam" id="PF04452"/>
    </source>
</evidence>
<dbReference type="AlphaFoldDB" id="A0A1B1Y3D7"/>
<evidence type="ECO:0000256" key="8">
    <source>
        <dbReference type="ARBA" id="ARBA00025699"/>
    </source>
</evidence>
<accession>A0A1B1Y3D7</accession>
<dbReference type="NCBIfam" id="TIGR00046">
    <property type="entry name" value="RsmE family RNA methyltransferase"/>
    <property type="match status" value="1"/>
</dbReference>
<dbReference type="Gene3D" id="2.40.240.20">
    <property type="entry name" value="Hypothetical PUA domain-like, domain 1"/>
    <property type="match status" value="1"/>
</dbReference>
<evidence type="ECO:0000313" key="13">
    <source>
        <dbReference type="EMBL" id="ANW95271.1"/>
    </source>
</evidence>
<dbReference type="InterPro" id="IPR029026">
    <property type="entry name" value="tRNA_m1G_MTases_N"/>
</dbReference>